<gene>
    <name evidence="3" type="ORF">ACFSCY_04970</name>
</gene>
<dbReference type="Pfam" id="PF09423">
    <property type="entry name" value="PhoD"/>
    <property type="match status" value="1"/>
</dbReference>
<evidence type="ECO:0000259" key="2">
    <source>
        <dbReference type="Pfam" id="PF16655"/>
    </source>
</evidence>
<dbReference type="InterPro" id="IPR032093">
    <property type="entry name" value="PhoD_N"/>
</dbReference>
<dbReference type="Pfam" id="PF16655">
    <property type="entry name" value="PhoD_N"/>
    <property type="match status" value="1"/>
</dbReference>
<comment type="caution">
    <text evidence="3">The sequence shown here is derived from an EMBL/GenBank/DDBJ whole genome shotgun (WGS) entry which is preliminary data.</text>
</comment>
<dbReference type="PANTHER" id="PTHR43606">
    <property type="entry name" value="PHOSPHATASE, PUTATIVE (AFU_ORTHOLOGUE AFUA_6G08710)-RELATED"/>
    <property type="match status" value="1"/>
</dbReference>
<proteinExistence type="predicted"/>
<dbReference type="InterPro" id="IPR029052">
    <property type="entry name" value="Metallo-depent_PP-like"/>
</dbReference>
<protein>
    <submittedName>
        <fullName evidence="3">Alkaline phosphatase D family protein</fullName>
    </submittedName>
</protein>
<evidence type="ECO:0000313" key="4">
    <source>
        <dbReference type="Proteomes" id="UP001597145"/>
    </source>
</evidence>
<dbReference type="Gene3D" id="3.60.21.70">
    <property type="entry name" value="PhoD-like phosphatase"/>
    <property type="match status" value="1"/>
</dbReference>
<feature type="domain" description="PhoD-like phosphatase metallophosphatase" evidence="1">
    <location>
        <begin position="165"/>
        <end position="503"/>
    </location>
</feature>
<dbReference type="PROSITE" id="PS51318">
    <property type="entry name" value="TAT"/>
    <property type="match status" value="1"/>
</dbReference>
<dbReference type="SUPFAM" id="SSF56300">
    <property type="entry name" value="Metallo-dependent phosphatases"/>
    <property type="match status" value="1"/>
</dbReference>
<dbReference type="InterPro" id="IPR006311">
    <property type="entry name" value="TAT_signal"/>
</dbReference>
<organism evidence="3 4">
    <name type="scientific">Pseudonocardia aurantiaca</name>
    <dbReference type="NCBI Taxonomy" id="75290"/>
    <lineage>
        <taxon>Bacteria</taxon>
        <taxon>Bacillati</taxon>
        <taxon>Actinomycetota</taxon>
        <taxon>Actinomycetes</taxon>
        <taxon>Pseudonocardiales</taxon>
        <taxon>Pseudonocardiaceae</taxon>
        <taxon>Pseudonocardia</taxon>
    </lineage>
</organism>
<evidence type="ECO:0000259" key="1">
    <source>
        <dbReference type="Pfam" id="PF09423"/>
    </source>
</evidence>
<dbReference type="InterPro" id="IPR052900">
    <property type="entry name" value="Phospholipid_Metab_Enz"/>
</dbReference>
<accession>A0ABW4FDG6</accession>
<name>A0ABW4FDG6_9PSEU</name>
<feature type="domain" description="Phospholipase D N-terminal" evidence="2">
    <location>
        <begin position="55"/>
        <end position="153"/>
    </location>
</feature>
<dbReference type="Proteomes" id="UP001597145">
    <property type="component" value="Unassembled WGS sequence"/>
</dbReference>
<dbReference type="RefSeq" id="WP_343984982.1">
    <property type="nucleotide sequence ID" value="NZ_BAAAJG010000025.1"/>
</dbReference>
<keyword evidence="4" id="KW-1185">Reference proteome</keyword>
<reference evidence="4" key="1">
    <citation type="journal article" date="2019" name="Int. J. Syst. Evol. Microbiol.">
        <title>The Global Catalogue of Microorganisms (GCM) 10K type strain sequencing project: providing services to taxonomists for standard genome sequencing and annotation.</title>
        <authorList>
            <consortium name="The Broad Institute Genomics Platform"/>
            <consortium name="The Broad Institute Genome Sequencing Center for Infectious Disease"/>
            <person name="Wu L."/>
            <person name="Ma J."/>
        </authorList>
    </citation>
    <scope>NUCLEOTIDE SEQUENCE [LARGE SCALE GENOMIC DNA]</scope>
    <source>
        <strain evidence="4">JCM 12165</strain>
    </source>
</reference>
<dbReference type="CDD" id="cd07389">
    <property type="entry name" value="MPP_PhoD"/>
    <property type="match status" value="1"/>
</dbReference>
<dbReference type="EMBL" id="JBHUCP010000003">
    <property type="protein sequence ID" value="MFD1528788.1"/>
    <property type="molecule type" value="Genomic_DNA"/>
</dbReference>
<dbReference type="InterPro" id="IPR018946">
    <property type="entry name" value="PhoD-like_MPP"/>
</dbReference>
<dbReference type="PANTHER" id="PTHR43606:SF2">
    <property type="entry name" value="ALKALINE PHOSPHATASE FAMILY PROTEIN (AFU_ORTHOLOGUE AFUA_5G03860)"/>
    <property type="match status" value="1"/>
</dbReference>
<evidence type="ECO:0000313" key="3">
    <source>
        <dbReference type="EMBL" id="MFD1528788.1"/>
    </source>
</evidence>
<dbReference type="InterPro" id="IPR038607">
    <property type="entry name" value="PhoD-like_sf"/>
</dbReference>
<sequence length="534" mass="58542">MTTDALPATSEHSRRSVLRAGIAASAVLAVPGTIVGLAGSASAAPAALQSNPFTLGVASGEPAPDGMVLWTRLATDPVAEDGLGGLGQRTTDVDWELATDEQFRDVVRRGTERTGPELGHSVHVELAGLKPGREYFYRFRTGGELSPTGRTRTAPAGSAMAPLSMCFVSCAQYEHGYFTAYARLAEDEPDLVLHLGDYFYEYKARDYVAPGGNVRDHVGPETETLANYRQRHAQYKTDADLQAAHAVAPWLVVFDDHEVDNNWADEVYEHPEIPQPNFRARREAALRAYWENMPLRAAQRPKGIDMQLYRRVGWGGMANFHMLDTRQYRSDQPCGDRFNSDCSERTDPAASLPGSAQEQWIADGFRRSRARWDVLGQQVFFSQVDFTPGPGRGFNPDAWDGTPGSRDRVVDSWVAAKGRNLVVLTGDVHAAWAADIKTRFDDPAAPVIGTELVSTSITSGGDGSETRPETAGILADNPHVRFYNNRRGYVRTRFSPTELTAEFRAVPYVKQPGAPVETKATFVVEDRKAGLNPG</sequence>
<dbReference type="Gene3D" id="2.60.40.380">
    <property type="entry name" value="Purple acid phosphatase-like, N-terminal"/>
    <property type="match status" value="1"/>
</dbReference>